<gene>
    <name evidence="1" type="ORF">AA23TX_05387</name>
</gene>
<dbReference type="EMBL" id="CABVGP010000002">
    <property type="protein sequence ID" value="VVJ20366.1"/>
    <property type="molecule type" value="Genomic_DNA"/>
</dbReference>
<organism evidence="1 2">
    <name type="scientific">Amycolatopsis camponoti</name>
    <dbReference type="NCBI Taxonomy" id="2606593"/>
    <lineage>
        <taxon>Bacteria</taxon>
        <taxon>Bacillati</taxon>
        <taxon>Actinomycetota</taxon>
        <taxon>Actinomycetes</taxon>
        <taxon>Pseudonocardiales</taxon>
        <taxon>Pseudonocardiaceae</taxon>
        <taxon>Amycolatopsis</taxon>
    </lineage>
</organism>
<accession>A0A6I8LY61</accession>
<reference evidence="1 2" key="1">
    <citation type="submission" date="2019-09" db="EMBL/GenBank/DDBJ databases">
        <authorList>
            <person name="Leyn A S."/>
        </authorList>
    </citation>
    <scope>NUCLEOTIDE SEQUENCE [LARGE SCALE GENOMIC DNA]</scope>
    <source>
        <strain evidence="1">AA231_1</strain>
    </source>
</reference>
<sequence>MSAQVSADVRALFTDLGIEFEKAGTDLVIDRFEHWSIEAGAGTAQGRGTCFCQVDLLEAA</sequence>
<dbReference type="AlphaFoldDB" id="A0A6I8LY61"/>
<evidence type="ECO:0000313" key="2">
    <source>
        <dbReference type="Proteomes" id="UP000399805"/>
    </source>
</evidence>
<proteinExistence type="predicted"/>
<keyword evidence="2" id="KW-1185">Reference proteome</keyword>
<protein>
    <submittedName>
        <fullName evidence="1">Uncharacterized protein</fullName>
    </submittedName>
</protein>
<evidence type="ECO:0000313" key="1">
    <source>
        <dbReference type="EMBL" id="VVJ20366.1"/>
    </source>
</evidence>
<dbReference type="RefSeq" id="WP_155545487.1">
    <property type="nucleotide sequence ID" value="NZ_CABVGP010000002.1"/>
</dbReference>
<name>A0A6I8LY61_9PSEU</name>
<dbReference type="Proteomes" id="UP000399805">
    <property type="component" value="Unassembled WGS sequence"/>
</dbReference>